<proteinExistence type="predicted"/>
<protein>
    <recommendedName>
        <fullName evidence="3">RiboL-PSP-HEPN domain-containing protein</fullName>
    </recommendedName>
</protein>
<evidence type="ECO:0000313" key="1">
    <source>
        <dbReference type="EMBL" id="WRL46031.1"/>
    </source>
</evidence>
<dbReference type="EMBL" id="CP141259">
    <property type="protein sequence ID" value="WRL46031.1"/>
    <property type="molecule type" value="Genomic_DNA"/>
</dbReference>
<dbReference type="RefSeq" id="WP_407278967.1">
    <property type="nucleotide sequence ID" value="NZ_CP141259.1"/>
</dbReference>
<gene>
    <name evidence="1" type="ORF">U5817_22985</name>
</gene>
<reference evidence="1 2" key="1">
    <citation type="submission" date="2023-12" db="EMBL/GenBank/DDBJ databases">
        <title>A. evansii MAY27, complete genome.</title>
        <authorList>
            <person name="Wang Y."/>
        </authorList>
    </citation>
    <scope>NUCLEOTIDE SEQUENCE [LARGE SCALE GENOMIC DNA]</scope>
    <source>
        <strain evidence="1 2">MAY27</strain>
    </source>
</reference>
<evidence type="ECO:0000313" key="2">
    <source>
        <dbReference type="Proteomes" id="UP001626593"/>
    </source>
</evidence>
<organism evidence="1 2">
    <name type="scientific">Aromatoleum evansii</name>
    <name type="common">Azoarcus evansii</name>
    <dbReference type="NCBI Taxonomy" id="59406"/>
    <lineage>
        <taxon>Bacteria</taxon>
        <taxon>Pseudomonadati</taxon>
        <taxon>Pseudomonadota</taxon>
        <taxon>Betaproteobacteria</taxon>
        <taxon>Rhodocyclales</taxon>
        <taxon>Rhodocyclaceae</taxon>
        <taxon>Aromatoleum</taxon>
    </lineage>
</organism>
<sequence>MDINQRMLQWSQTVYGVAHSLNIAKAVKLGNLDTLIESLTEADAWNESDLGFTSCLPQKDFKDGAIKLDGKDHDDVFINLSESIVRILFVNLAVLADECLAYLIERADVNPPNYLTSKAEWVKSKIDRKYAWAANGLLELCALRNAIVHANGVLNASAIEILGKADISDAQVGHLVSLSFGDLFRYRRALRTVFGEIEKLAVS</sequence>
<accession>A0ABZ1ANG7</accession>
<evidence type="ECO:0008006" key="3">
    <source>
        <dbReference type="Google" id="ProtNLM"/>
    </source>
</evidence>
<dbReference type="Proteomes" id="UP001626593">
    <property type="component" value="Chromosome"/>
</dbReference>
<name>A0ABZ1ANG7_AROEV</name>
<keyword evidence="2" id="KW-1185">Reference proteome</keyword>